<name>A0A813U8B4_9BILA</name>
<evidence type="ECO:0000313" key="3">
    <source>
        <dbReference type="Proteomes" id="UP000663860"/>
    </source>
</evidence>
<evidence type="ECO:0000313" key="2">
    <source>
        <dbReference type="EMBL" id="CAF4178149.1"/>
    </source>
</evidence>
<dbReference type="AlphaFoldDB" id="A0A813U8B4"/>
<evidence type="ECO:0000313" key="1">
    <source>
        <dbReference type="EMBL" id="CAF0825227.1"/>
    </source>
</evidence>
<dbReference type="Proteomes" id="UP000663868">
    <property type="component" value="Unassembled WGS sequence"/>
</dbReference>
<accession>A0A813U8B4</accession>
<gene>
    <name evidence="1" type="ORF">IZO911_LOCUS8223</name>
    <name evidence="2" type="ORF">KXQ929_LOCUS38789</name>
</gene>
<organism evidence="1 3">
    <name type="scientific">Adineta steineri</name>
    <dbReference type="NCBI Taxonomy" id="433720"/>
    <lineage>
        <taxon>Eukaryota</taxon>
        <taxon>Metazoa</taxon>
        <taxon>Spiralia</taxon>
        <taxon>Gnathifera</taxon>
        <taxon>Rotifera</taxon>
        <taxon>Eurotatoria</taxon>
        <taxon>Bdelloidea</taxon>
        <taxon>Adinetida</taxon>
        <taxon>Adinetidae</taxon>
        <taxon>Adineta</taxon>
    </lineage>
</organism>
<protein>
    <submittedName>
        <fullName evidence="1">Uncharacterized protein</fullName>
    </submittedName>
</protein>
<proteinExistence type="predicted"/>
<comment type="caution">
    <text evidence="1">The sequence shown here is derived from an EMBL/GenBank/DDBJ whole genome shotgun (WGS) entry which is preliminary data.</text>
</comment>
<dbReference type="EMBL" id="CAJOBB010007099">
    <property type="protein sequence ID" value="CAF4178149.1"/>
    <property type="molecule type" value="Genomic_DNA"/>
</dbReference>
<dbReference type="EMBL" id="CAJNOE010000055">
    <property type="protein sequence ID" value="CAF0825227.1"/>
    <property type="molecule type" value="Genomic_DNA"/>
</dbReference>
<sequence>MSLTFGEKNHLSLSDIIIPYIDCPLFLIYDHQINNLKKSFNEYLHLCCPQTFRRIVCDINSLLNGEIIEYDHEKERKIFSSESRTNESILNYLNDSCFVEDLG</sequence>
<reference evidence="1" key="1">
    <citation type="submission" date="2021-02" db="EMBL/GenBank/DDBJ databases">
        <authorList>
            <person name="Nowell W R."/>
        </authorList>
    </citation>
    <scope>NUCLEOTIDE SEQUENCE</scope>
</reference>
<dbReference type="Proteomes" id="UP000663860">
    <property type="component" value="Unassembled WGS sequence"/>
</dbReference>